<evidence type="ECO:0000313" key="6">
    <source>
        <dbReference type="Proteomes" id="UP000594261"/>
    </source>
</evidence>
<dbReference type="GO" id="GO:0016042">
    <property type="term" value="P:lipid catabolic process"/>
    <property type="evidence" value="ECO:0007669"/>
    <property type="project" value="UniProtKB-KW"/>
</dbReference>
<feature type="chain" id="PRO_5029789024" description="GDSL esterase/lipase" evidence="4">
    <location>
        <begin position="22"/>
        <end position="360"/>
    </location>
</feature>
<dbReference type="InterPro" id="IPR036514">
    <property type="entry name" value="SGNH_hydro_sf"/>
</dbReference>
<dbReference type="Pfam" id="PF00657">
    <property type="entry name" value="Lipase_GDSL"/>
    <property type="match status" value="1"/>
</dbReference>
<dbReference type="FunCoup" id="A0A7N2R8R4">
    <property type="interactions" value="85"/>
</dbReference>
<dbReference type="SUPFAM" id="SSF52266">
    <property type="entry name" value="SGNH hydrolase"/>
    <property type="match status" value="1"/>
</dbReference>
<dbReference type="CDD" id="cd01837">
    <property type="entry name" value="SGNH_plant_lipase_like"/>
    <property type="match status" value="1"/>
</dbReference>
<organism evidence="5 6">
    <name type="scientific">Quercus lobata</name>
    <name type="common">Valley oak</name>
    <dbReference type="NCBI Taxonomy" id="97700"/>
    <lineage>
        <taxon>Eukaryota</taxon>
        <taxon>Viridiplantae</taxon>
        <taxon>Streptophyta</taxon>
        <taxon>Embryophyta</taxon>
        <taxon>Tracheophyta</taxon>
        <taxon>Spermatophyta</taxon>
        <taxon>Magnoliopsida</taxon>
        <taxon>eudicotyledons</taxon>
        <taxon>Gunneridae</taxon>
        <taxon>Pentapetalae</taxon>
        <taxon>rosids</taxon>
        <taxon>fabids</taxon>
        <taxon>Fagales</taxon>
        <taxon>Fagaceae</taxon>
        <taxon>Quercus</taxon>
    </lineage>
</organism>
<gene>
    <name evidence="5" type="primary">LOC115954976</name>
</gene>
<accession>A0A7N2R8R4</accession>
<dbReference type="OrthoDB" id="1600564at2759"/>
<dbReference type="Gramene" id="QL08p009507:mrna">
    <property type="protein sequence ID" value="QL08p009507:mrna"/>
    <property type="gene ID" value="QL08p009507"/>
</dbReference>
<dbReference type="Gene3D" id="3.40.50.1110">
    <property type="entry name" value="SGNH hydrolase"/>
    <property type="match status" value="1"/>
</dbReference>
<evidence type="ECO:0000256" key="4">
    <source>
        <dbReference type="SAM" id="SignalP"/>
    </source>
</evidence>
<dbReference type="InterPro" id="IPR001087">
    <property type="entry name" value="GDSL"/>
</dbReference>
<dbReference type="PANTHER" id="PTHR45648:SF106">
    <property type="entry name" value="ANTHER-SPECIFIC PROLINE-RICH PROTEIN APG"/>
    <property type="match status" value="1"/>
</dbReference>
<protein>
    <recommendedName>
        <fullName evidence="7">GDSL esterase/lipase</fullName>
    </recommendedName>
</protein>
<keyword evidence="3" id="KW-0442">Lipid degradation</keyword>
<dbReference type="AlphaFoldDB" id="A0A7N2R8R4"/>
<keyword evidence="4" id="KW-0732">Signal</keyword>
<sequence>MECKVLLLTFFIIISFNLSKAQMVPAMFVFADSLVDVGNNNYLKLSIAKADFPYYGIDFPNHKANGRFTNGMNAADFLAEKLGLPTSPPYLSLVDKSNENNNVSFLNGVSFASGGARILGGKDNPLSQSIHLTQQLDYFSIVYKDLYKRLGSSGAKNHLSKSIFTFVIGSNDIFRYFESSDLQNKTTSLEYVDSMVLSIKAKLKRLYGFGARKFVIVGIGSIGCCPARRRETKNEKCDEEINFWSDKYNKGLISMLQELKSDLKGINYSYFDTYKAVFDFVQRPAAYGFVEVKAACCGLGTLNAKIFCLSIAKYCSNRSDYVFFDKVHPTEAAHRIIVDRIFDGSLQYAFPMNVKQLVAI</sequence>
<dbReference type="KEGG" id="qlo:115954976"/>
<dbReference type="PANTHER" id="PTHR45648">
    <property type="entry name" value="GDSL LIPASE/ACYLHYDROLASE FAMILY PROTEIN (AFU_ORTHOLOGUE AFUA_4G14700)"/>
    <property type="match status" value="1"/>
</dbReference>
<name>A0A7N2R8R4_QUELO</name>
<dbReference type="InterPro" id="IPR035669">
    <property type="entry name" value="SGNH_plant_lipase-like"/>
</dbReference>
<evidence type="ECO:0008006" key="7">
    <source>
        <dbReference type="Google" id="ProtNLM"/>
    </source>
</evidence>
<dbReference type="RefSeq" id="XP_030928849.1">
    <property type="nucleotide sequence ID" value="XM_031072989.1"/>
</dbReference>
<keyword evidence="3" id="KW-0443">Lipid metabolism</keyword>
<dbReference type="InParanoid" id="A0A7N2R8R4"/>
<feature type="signal peptide" evidence="4">
    <location>
        <begin position="1"/>
        <end position="21"/>
    </location>
</feature>
<evidence type="ECO:0000313" key="5">
    <source>
        <dbReference type="EnsemblPlants" id="QL08p009507:mrna"/>
    </source>
</evidence>
<proteinExistence type="inferred from homology"/>
<dbReference type="GeneID" id="115954976"/>
<dbReference type="Proteomes" id="UP000594261">
    <property type="component" value="Chromosome 8"/>
</dbReference>
<dbReference type="EnsemblPlants" id="QL08p009507:mrna">
    <property type="protein sequence ID" value="QL08p009507:mrna"/>
    <property type="gene ID" value="QL08p009507"/>
</dbReference>
<keyword evidence="2" id="KW-0378">Hydrolase</keyword>
<evidence type="ECO:0000256" key="3">
    <source>
        <dbReference type="ARBA" id="ARBA00022963"/>
    </source>
</evidence>
<reference evidence="5" key="2">
    <citation type="submission" date="2021-01" db="UniProtKB">
        <authorList>
            <consortium name="EnsemblPlants"/>
        </authorList>
    </citation>
    <scope>IDENTIFICATION</scope>
</reference>
<comment type="similarity">
    <text evidence="1">Belongs to the 'GDSL' lipolytic enzyme family.</text>
</comment>
<reference evidence="5 6" key="1">
    <citation type="journal article" date="2016" name="G3 (Bethesda)">
        <title>First Draft Assembly and Annotation of the Genome of a California Endemic Oak Quercus lobata Nee (Fagaceae).</title>
        <authorList>
            <person name="Sork V.L."/>
            <person name="Fitz-Gibbon S.T."/>
            <person name="Puiu D."/>
            <person name="Crepeau M."/>
            <person name="Gugger P.F."/>
            <person name="Sherman R."/>
            <person name="Stevens K."/>
            <person name="Langley C.H."/>
            <person name="Pellegrini M."/>
            <person name="Salzberg S.L."/>
        </authorList>
    </citation>
    <scope>NUCLEOTIDE SEQUENCE [LARGE SCALE GENOMIC DNA]</scope>
    <source>
        <strain evidence="5 6">cv. SW786</strain>
    </source>
</reference>
<dbReference type="EMBL" id="LRBV02000008">
    <property type="status" value="NOT_ANNOTATED_CDS"/>
    <property type="molecule type" value="Genomic_DNA"/>
</dbReference>
<dbReference type="InterPro" id="IPR051058">
    <property type="entry name" value="GDSL_Est/Lipase"/>
</dbReference>
<evidence type="ECO:0000256" key="1">
    <source>
        <dbReference type="ARBA" id="ARBA00008668"/>
    </source>
</evidence>
<keyword evidence="6" id="KW-1185">Reference proteome</keyword>
<evidence type="ECO:0000256" key="2">
    <source>
        <dbReference type="ARBA" id="ARBA00022801"/>
    </source>
</evidence>
<dbReference type="GO" id="GO:0016788">
    <property type="term" value="F:hydrolase activity, acting on ester bonds"/>
    <property type="evidence" value="ECO:0007669"/>
    <property type="project" value="InterPro"/>
</dbReference>